<evidence type="ECO:0000313" key="2">
    <source>
        <dbReference type="EMBL" id="KAK1621249.1"/>
    </source>
</evidence>
<sequence>MSAGEGPSSNQVEPSTPQGQASSIEQPSASQPLQQRQVRQQQQPQAHQQQPPPSDQGQASSSTPDRLGVILDTTFPNSPGSSGSHDVDDDDDDTPDNNNNGPGEDPNYDEDQEASQESILKANTHREDPTTRNLRLKSHSLRNILGDLKSKVYDALEDPDWLLAMQEELNNFKRNDVWTLMKCSDHCRNVIGTKWVFKNKQDEHDIVIRNKARLVAQGTFINQAKYLQDMLKRFDMKGANGIGTPMHLKCQLTLDEAGKAVDHKLYHSMIGSLLYLCASRLDIMLSVGMCARFQENLKESHLMAVKRIFRYLVDTLNFGLWYPKDTDFSLCGFTDSDWAGDKVDRKSTSRACHFLGRSLVCWYSKKQNCVSVSTAAAEYVAAASSCAQILWMRQTLRDYGLEYSKVPLFCDSESAIKIDYNPVNPYLVEKNARLCPNTYLYHQNQERIYHEIYGAKEFACCPQWSISMDKLDSDPEYFGEAKAICEELGLVPLMTFNHPYSKEIICQFYATVVFEVDENGDRSLTWMTKELVMNATREEFANGLGYQLAHNNLNSFRVHLHPKPMSKDKMVNLYIAGRAVCGSAYDLLPTFDIMNHIYRNTVNPKKSNKDEVHGFLVNLLVLTQQNQGSGKQLDCMDYIWHEMRDCAFLRKLSQFAPYIMRLICIKWDHAKRGDLLTQCGRLTTHLVRSPVIKTHLKTRFGPRCPQG</sequence>
<evidence type="ECO:0000256" key="1">
    <source>
        <dbReference type="SAM" id="MobiDB-lite"/>
    </source>
</evidence>
<feature type="compositionally biased region" description="Low complexity" evidence="1">
    <location>
        <begin position="31"/>
        <end position="49"/>
    </location>
</feature>
<feature type="compositionally biased region" description="Low complexity" evidence="1">
    <location>
        <begin position="96"/>
        <end position="105"/>
    </location>
</feature>
<proteinExistence type="predicted"/>
<organism evidence="2 3">
    <name type="scientific">Lolium multiflorum</name>
    <name type="common">Italian ryegrass</name>
    <name type="synonym">Lolium perenne subsp. multiflorum</name>
    <dbReference type="NCBI Taxonomy" id="4521"/>
    <lineage>
        <taxon>Eukaryota</taxon>
        <taxon>Viridiplantae</taxon>
        <taxon>Streptophyta</taxon>
        <taxon>Embryophyta</taxon>
        <taxon>Tracheophyta</taxon>
        <taxon>Spermatophyta</taxon>
        <taxon>Magnoliopsida</taxon>
        <taxon>Liliopsida</taxon>
        <taxon>Poales</taxon>
        <taxon>Poaceae</taxon>
        <taxon>BOP clade</taxon>
        <taxon>Pooideae</taxon>
        <taxon>Poodae</taxon>
        <taxon>Poeae</taxon>
        <taxon>Poeae Chloroplast Group 2 (Poeae type)</taxon>
        <taxon>Loliodinae</taxon>
        <taxon>Loliinae</taxon>
        <taxon>Lolium</taxon>
    </lineage>
</organism>
<dbReference type="CDD" id="cd09272">
    <property type="entry name" value="RNase_HI_RT_Ty1"/>
    <property type="match status" value="1"/>
</dbReference>
<dbReference type="Proteomes" id="UP001231189">
    <property type="component" value="Unassembled WGS sequence"/>
</dbReference>
<feature type="region of interest" description="Disordered" evidence="1">
    <location>
        <begin position="1"/>
        <end position="115"/>
    </location>
</feature>
<feature type="compositionally biased region" description="Polar residues" evidence="1">
    <location>
        <begin position="7"/>
        <end position="30"/>
    </location>
</feature>
<keyword evidence="3" id="KW-1185">Reference proteome</keyword>
<reference evidence="2" key="1">
    <citation type="submission" date="2023-07" db="EMBL/GenBank/DDBJ databases">
        <title>A chromosome-level genome assembly of Lolium multiflorum.</title>
        <authorList>
            <person name="Chen Y."/>
            <person name="Copetti D."/>
            <person name="Kolliker R."/>
            <person name="Studer B."/>
        </authorList>
    </citation>
    <scope>NUCLEOTIDE SEQUENCE</scope>
    <source>
        <strain evidence="2">02402/16</strain>
        <tissue evidence="2">Leaf</tissue>
    </source>
</reference>
<accession>A0AAD8RJE3</accession>
<name>A0AAD8RJE3_LOLMU</name>
<dbReference type="AlphaFoldDB" id="A0AAD8RJE3"/>
<evidence type="ECO:0008006" key="4">
    <source>
        <dbReference type="Google" id="ProtNLM"/>
    </source>
</evidence>
<dbReference type="EMBL" id="JAUUTY010000006">
    <property type="protein sequence ID" value="KAK1621249.1"/>
    <property type="molecule type" value="Genomic_DNA"/>
</dbReference>
<gene>
    <name evidence="2" type="ORF">QYE76_026766</name>
</gene>
<evidence type="ECO:0000313" key="3">
    <source>
        <dbReference type="Proteomes" id="UP001231189"/>
    </source>
</evidence>
<protein>
    <recommendedName>
        <fullName evidence="4">Reverse transcriptase Ty1/copia-type domain-containing protein</fullName>
    </recommendedName>
</protein>
<comment type="caution">
    <text evidence="2">The sequence shown here is derived from an EMBL/GenBank/DDBJ whole genome shotgun (WGS) entry which is preliminary data.</text>
</comment>
<dbReference type="PANTHER" id="PTHR11439:SF483">
    <property type="entry name" value="PEPTIDE SYNTHASE GLIP-LIKE, PUTATIVE (AFU_ORTHOLOGUE AFUA_3G12920)-RELATED"/>
    <property type="match status" value="1"/>
</dbReference>
<dbReference type="PANTHER" id="PTHR11439">
    <property type="entry name" value="GAG-POL-RELATED RETROTRANSPOSON"/>
    <property type="match status" value="1"/>
</dbReference>